<feature type="transmembrane region" description="Helical" evidence="2">
    <location>
        <begin position="173"/>
        <end position="198"/>
    </location>
</feature>
<keyword evidence="4" id="KW-1185">Reference proteome</keyword>
<dbReference type="EMBL" id="ML210261">
    <property type="protein sequence ID" value="TFK21666.1"/>
    <property type="molecule type" value="Genomic_DNA"/>
</dbReference>
<feature type="transmembrane region" description="Helical" evidence="2">
    <location>
        <begin position="249"/>
        <end position="268"/>
    </location>
</feature>
<evidence type="ECO:0000256" key="1">
    <source>
        <dbReference type="SAM" id="MobiDB-lite"/>
    </source>
</evidence>
<protein>
    <submittedName>
        <fullName evidence="3">Uncharacterized protein</fullName>
    </submittedName>
</protein>
<keyword evidence="2" id="KW-0812">Transmembrane</keyword>
<evidence type="ECO:0000256" key="2">
    <source>
        <dbReference type="SAM" id="Phobius"/>
    </source>
</evidence>
<evidence type="ECO:0000313" key="3">
    <source>
        <dbReference type="EMBL" id="TFK21666.1"/>
    </source>
</evidence>
<accession>A0A5C3KN79</accession>
<gene>
    <name evidence="3" type="ORF">FA15DRAFT_707018</name>
</gene>
<feature type="transmembrane region" description="Helical" evidence="2">
    <location>
        <begin position="107"/>
        <end position="125"/>
    </location>
</feature>
<feature type="transmembrane region" description="Helical" evidence="2">
    <location>
        <begin position="54"/>
        <end position="77"/>
    </location>
</feature>
<sequence length="344" mass="38303">MSGRGTTFNAQKNQDEQLYHFSSLLLGLFAYGVYLTLFALGFPAIYKRSRRSSSWVFMNGTLVIFVFTTTHTIITFYRAVIAYGHDITRPELAITYYHNTRSSWDGIIQPFLVNTVVWTADALVIHRCFIICERNYLIIFVPCLLLLLSIATGICISIFIIDSSVLDASQVAPFFSMVFPLNLAENMFTTGLICHHIYRQHQSSNAIGAHVDGISLLMIIRVVIESAAIYTVQQFVMLVLFFTKHPAQGLFHGTLLPSIGIVFLLMVVRTTPAPQRNLGSELIIIPGPGYLTGETSATQRDKMSSSQSSRVAPPRGVSLESSREAQIELTKESSKENKLGHLLA</sequence>
<name>A0A5C3KN79_COPMA</name>
<feature type="transmembrane region" description="Helical" evidence="2">
    <location>
        <begin position="137"/>
        <end position="161"/>
    </location>
</feature>
<feature type="transmembrane region" description="Helical" evidence="2">
    <location>
        <begin position="219"/>
        <end position="243"/>
    </location>
</feature>
<feature type="transmembrane region" description="Helical" evidence="2">
    <location>
        <begin position="20"/>
        <end position="42"/>
    </location>
</feature>
<feature type="compositionally biased region" description="Polar residues" evidence="1">
    <location>
        <begin position="295"/>
        <end position="310"/>
    </location>
</feature>
<keyword evidence="2" id="KW-0472">Membrane</keyword>
<evidence type="ECO:0000313" key="4">
    <source>
        <dbReference type="Proteomes" id="UP000307440"/>
    </source>
</evidence>
<keyword evidence="2" id="KW-1133">Transmembrane helix</keyword>
<reference evidence="3 4" key="1">
    <citation type="journal article" date="2019" name="Nat. Ecol. Evol.">
        <title>Megaphylogeny resolves global patterns of mushroom evolution.</title>
        <authorList>
            <person name="Varga T."/>
            <person name="Krizsan K."/>
            <person name="Foldi C."/>
            <person name="Dima B."/>
            <person name="Sanchez-Garcia M."/>
            <person name="Sanchez-Ramirez S."/>
            <person name="Szollosi G.J."/>
            <person name="Szarkandi J.G."/>
            <person name="Papp V."/>
            <person name="Albert L."/>
            <person name="Andreopoulos W."/>
            <person name="Angelini C."/>
            <person name="Antonin V."/>
            <person name="Barry K.W."/>
            <person name="Bougher N.L."/>
            <person name="Buchanan P."/>
            <person name="Buyck B."/>
            <person name="Bense V."/>
            <person name="Catcheside P."/>
            <person name="Chovatia M."/>
            <person name="Cooper J."/>
            <person name="Damon W."/>
            <person name="Desjardin D."/>
            <person name="Finy P."/>
            <person name="Geml J."/>
            <person name="Haridas S."/>
            <person name="Hughes K."/>
            <person name="Justo A."/>
            <person name="Karasinski D."/>
            <person name="Kautmanova I."/>
            <person name="Kiss B."/>
            <person name="Kocsube S."/>
            <person name="Kotiranta H."/>
            <person name="LaButti K.M."/>
            <person name="Lechner B.E."/>
            <person name="Liimatainen K."/>
            <person name="Lipzen A."/>
            <person name="Lukacs Z."/>
            <person name="Mihaltcheva S."/>
            <person name="Morgado L.N."/>
            <person name="Niskanen T."/>
            <person name="Noordeloos M.E."/>
            <person name="Ohm R.A."/>
            <person name="Ortiz-Santana B."/>
            <person name="Ovrebo C."/>
            <person name="Racz N."/>
            <person name="Riley R."/>
            <person name="Savchenko A."/>
            <person name="Shiryaev A."/>
            <person name="Soop K."/>
            <person name="Spirin V."/>
            <person name="Szebenyi C."/>
            <person name="Tomsovsky M."/>
            <person name="Tulloss R.E."/>
            <person name="Uehling J."/>
            <person name="Grigoriev I.V."/>
            <person name="Vagvolgyi C."/>
            <person name="Papp T."/>
            <person name="Martin F.M."/>
            <person name="Miettinen O."/>
            <person name="Hibbett D.S."/>
            <person name="Nagy L.G."/>
        </authorList>
    </citation>
    <scope>NUCLEOTIDE SEQUENCE [LARGE SCALE GENOMIC DNA]</scope>
    <source>
        <strain evidence="3 4">CBS 121175</strain>
    </source>
</reference>
<organism evidence="3 4">
    <name type="scientific">Coprinopsis marcescibilis</name>
    <name type="common">Agaric fungus</name>
    <name type="synonym">Psathyrella marcescibilis</name>
    <dbReference type="NCBI Taxonomy" id="230819"/>
    <lineage>
        <taxon>Eukaryota</taxon>
        <taxon>Fungi</taxon>
        <taxon>Dikarya</taxon>
        <taxon>Basidiomycota</taxon>
        <taxon>Agaricomycotina</taxon>
        <taxon>Agaricomycetes</taxon>
        <taxon>Agaricomycetidae</taxon>
        <taxon>Agaricales</taxon>
        <taxon>Agaricineae</taxon>
        <taxon>Psathyrellaceae</taxon>
        <taxon>Coprinopsis</taxon>
    </lineage>
</organism>
<proteinExistence type="predicted"/>
<dbReference type="AlphaFoldDB" id="A0A5C3KN79"/>
<dbReference type="OrthoDB" id="3354175at2759"/>
<feature type="compositionally biased region" description="Basic and acidic residues" evidence="1">
    <location>
        <begin position="321"/>
        <end position="344"/>
    </location>
</feature>
<dbReference type="Proteomes" id="UP000307440">
    <property type="component" value="Unassembled WGS sequence"/>
</dbReference>
<feature type="region of interest" description="Disordered" evidence="1">
    <location>
        <begin position="295"/>
        <end position="344"/>
    </location>
</feature>